<keyword evidence="6" id="KW-1185">Reference proteome</keyword>
<dbReference type="Proteomes" id="UP000001949">
    <property type="component" value="Unassembled WGS sequence"/>
</dbReference>
<evidence type="ECO:0000256" key="2">
    <source>
        <dbReference type="ARBA" id="ARBA00022980"/>
    </source>
</evidence>
<proteinExistence type="inferred from homology"/>
<evidence type="ECO:0000256" key="1">
    <source>
        <dbReference type="ARBA" id="ARBA00005251"/>
    </source>
</evidence>
<dbReference type="VEuPathDB" id="PiroplasmaDB:TpMuguga_02g00347"/>
<dbReference type="AlphaFoldDB" id="Q4N5E3"/>
<dbReference type="eggNOG" id="KOG1697">
    <property type="taxonomic scope" value="Eukaryota"/>
</dbReference>
<gene>
    <name evidence="5" type="ordered locus">TP02_0347</name>
</gene>
<dbReference type="STRING" id="5875.Q4N5E3"/>
<comment type="similarity">
    <text evidence="1">Belongs to the universal ribosomal protein uS9 family.</text>
</comment>
<dbReference type="PANTHER" id="PTHR21569">
    <property type="entry name" value="RIBOSOMAL PROTEIN S9"/>
    <property type="match status" value="1"/>
</dbReference>
<dbReference type="InterPro" id="IPR014721">
    <property type="entry name" value="Ribsml_uS5_D2-typ_fold_subgr"/>
</dbReference>
<dbReference type="Pfam" id="PF00380">
    <property type="entry name" value="Ribosomal_S9"/>
    <property type="match status" value="1"/>
</dbReference>
<keyword evidence="2 5" id="KW-0689">Ribosomal protein</keyword>
<dbReference type="EMBL" id="AAGK01000002">
    <property type="protein sequence ID" value="EAN32630.1"/>
    <property type="molecule type" value="Genomic_DNA"/>
</dbReference>
<reference evidence="5 6" key="1">
    <citation type="journal article" date="2005" name="Science">
        <title>Genome sequence of Theileria parva, a bovine pathogen that transforms lymphocytes.</title>
        <authorList>
            <person name="Gardner M.J."/>
            <person name="Bishop R."/>
            <person name="Shah T."/>
            <person name="de Villiers E.P."/>
            <person name="Carlton J.M."/>
            <person name="Hall N."/>
            <person name="Ren Q."/>
            <person name="Paulsen I.T."/>
            <person name="Pain A."/>
            <person name="Berriman M."/>
            <person name="Wilson R.J.M."/>
            <person name="Sato S."/>
            <person name="Ralph S.A."/>
            <person name="Mann D.J."/>
            <person name="Xiong Z."/>
            <person name="Shallom S.J."/>
            <person name="Weidman J."/>
            <person name="Jiang L."/>
            <person name="Lynn J."/>
            <person name="Weaver B."/>
            <person name="Shoaibi A."/>
            <person name="Domingo A.R."/>
            <person name="Wasawo D."/>
            <person name="Crabtree J."/>
            <person name="Wortman J.R."/>
            <person name="Haas B."/>
            <person name="Angiuoli S.V."/>
            <person name="Creasy T.H."/>
            <person name="Lu C."/>
            <person name="Suh B."/>
            <person name="Silva J.C."/>
            <person name="Utterback T.R."/>
            <person name="Feldblyum T.V."/>
            <person name="Pertea M."/>
            <person name="Allen J."/>
            <person name="Nierman W.C."/>
            <person name="Taracha E.L.N."/>
            <person name="Salzberg S.L."/>
            <person name="White O.R."/>
            <person name="Fitzhugh H.A."/>
            <person name="Morzaria S."/>
            <person name="Venter J.C."/>
            <person name="Fraser C.M."/>
            <person name="Nene V."/>
        </authorList>
    </citation>
    <scope>NUCLEOTIDE SEQUENCE [LARGE SCALE GENOMIC DNA]</scope>
    <source>
        <strain evidence="5 6">Muguga</strain>
    </source>
</reference>
<evidence type="ECO:0000313" key="5">
    <source>
        <dbReference type="EMBL" id="EAN32630.1"/>
    </source>
</evidence>
<evidence type="ECO:0000256" key="4">
    <source>
        <dbReference type="SAM" id="MobiDB-lite"/>
    </source>
</evidence>
<sequence>MLQIVLLKNKLLFLIFISFCTIFHTCNTFVLSPTRFSISHKNIYRCPLRIYTRLYSVKEDSSHENNENNDNIDDELSKLLHSPIPDDNDLEGYDFSQVQSTDVESNSETPTDISLSNFDKFHFDPEIYKSMIESYKVYKGPSYSLTEYNQPLPEGCRTIVDFLKYPRNYNFARSTDISLNMEDMSSAKIDAISPELGEAELENRMEGPYLESGYQTIGDVAQSTSTNYFTREEDEEPVQPEKMLSILEQKDIKSIKEYKRNRGSESESSDVSYKSAEKDENVVKDELPVSKINPNYFMFDPYGYLKHYLTYINKYNYDVFSYHNKNDERPSFYLNHEYVNVIEKPFPPDSNNTLNVRKHFLSLIPTLMDKLVEYIKNDPNKDRTPSPPMHDLTLLQNYKKPEYLEDDYESDGEVDYEMYASIKTLHDPRNEVIYPFYDFEPILKRRLLSTYLEIYNTQDLGPLKYHKVYRSRSKQLKTNAFPTHTRPPKGDSDINLEEKPINSGVFVERRIKLYEQGKRKRGKAMVYLEPGNGNIIINNRDGYQYVYYNEFRLREILEPLSKLEINTNFNIVAKTKGGGISGQSVAIRHALVRYLYRILSPKLKYILRKFDLVSIDRRRTERKKTNLRKARKKEKYSKR</sequence>
<dbReference type="InterPro" id="IPR020568">
    <property type="entry name" value="Ribosomal_Su5_D2-typ_SF"/>
</dbReference>
<dbReference type="PANTHER" id="PTHR21569:SF1">
    <property type="entry name" value="SMALL RIBOSOMAL SUBUNIT PROTEIN US9M"/>
    <property type="match status" value="1"/>
</dbReference>
<dbReference type="GO" id="GO:0003723">
    <property type="term" value="F:RNA binding"/>
    <property type="evidence" value="ECO:0007669"/>
    <property type="project" value="TreeGrafter"/>
</dbReference>
<comment type="caution">
    <text evidence="5">The sequence shown here is derived from an EMBL/GenBank/DDBJ whole genome shotgun (WGS) entry which is preliminary data.</text>
</comment>
<organism evidence="5 6">
    <name type="scientific">Theileria parva</name>
    <name type="common">East coast fever infection agent</name>
    <dbReference type="NCBI Taxonomy" id="5875"/>
    <lineage>
        <taxon>Eukaryota</taxon>
        <taxon>Sar</taxon>
        <taxon>Alveolata</taxon>
        <taxon>Apicomplexa</taxon>
        <taxon>Aconoidasida</taxon>
        <taxon>Piroplasmida</taxon>
        <taxon>Theileriidae</taxon>
        <taxon>Theileria</taxon>
    </lineage>
</organism>
<name>Q4N5E3_THEPA</name>
<keyword evidence="3" id="KW-0687">Ribonucleoprotein</keyword>
<dbReference type="SUPFAM" id="SSF54211">
    <property type="entry name" value="Ribosomal protein S5 domain 2-like"/>
    <property type="match status" value="1"/>
</dbReference>
<dbReference type="GO" id="GO:0006412">
    <property type="term" value="P:translation"/>
    <property type="evidence" value="ECO:0007669"/>
    <property type="project" value="InterPro"/>
</dbReference>
<accession>Q4N5E3</accession>
<dbReference type="InterPro" id="IPR000754">
    <property type="entry name" value="Ribosomal_uS9"/>
</dbReference>
<evidence type="ECO:0000313" key="6">
    <source>
        <dbReference type="Proteomes" id="UP000001949"/>
    </source>
</evidence>
<dbReference type="GO" id="GO:0003735">
    <property type="term" value="F:structural constituent of ribosome"/>
    <property type="evidence" value="ECO:0007669"/>
    <property type="project" value="InterPro"/>
</dbReference>
<dbReference type="Gene3D" id="3.30.230.10">
    <property type="match status" value="1"/>
</dbReference>
<dbReference type="InParanoid" id="Q4N5E3"/>
<dbReference type="OMA" id="YHNKNDE"/>
<dbReference type="KEGG" id="tpv:TP02_0347"/>
<dbReference type="GeneID" id="3501631"/>
<dbReference type="GO" id="GO:0015935">
    <property type="term" value="C:small ribosomal subunit"/>
    <property type="evidence" value="ECO:0007669"/>
    <property type="project" value="TreeGrafter"/>
</dbReference>
<evidence type="ECO:0000256" key="3">
    <source>
        <dbReference type="ARBA" id="ARBA00023274"/>
    </source>
</evidence>
<feature type="region of interest" description="Disordered" evidence="4">
    <location>
        <begin position="257"/>
        <end position="280"/>
    </location>
</feature>
<protein>
    <submittedName>
        <fullName evidence="5">40S ribosomal protein S9, putative</fullName>
    </submittedName>
</protein>